<reference evidence="2 3" key="2">
    <citation type="submission" date="2019-10" db="EMBL/GenBank/DDBJ databases">
        <title>Thermopilla bonchosmolovskayae gen. nov., sp. nov., a moderately thermophilic Chloroflexi bacterium from a Chukotka hot spring (Arctic, Russia), representing a novel classis Thermopillaia, which include previously uncultivated lineage OLB14.</title>
        <authorList>
            <person name="Kochetkova T.V."/>
            <person name="Zayulina K.S."/>
            <person name="Zhigarkov V.S."/>
            <person name="Minaev N.V."/>
            <person name="Novikov A."/>
            <person name="Toshchakov S.V."/>
            <person name="Elcheninov A.G."/>
            <person name="Kublanov I.V."/>
        </authorList>
    </citation>
    <scope>NUCLEOTIDE SEQUENCE [LARGE SCALE GENOMIC DNA]</scope>
    <source>
        <strain evidence="2 3">3753O</strain>
    </source>
</reference>
<evidence type="ECO:0000256" key="1">
    <source>
        <dbReference type="SAM" id="MobiDB-lite"/>
    </source>
</evidence>
<evidence type="ECO:0000313" key="2">
    <source>
        <dbReference type="EMBL" id="QFG02273.1"/>
    </source>
</evidence>
<feature type="compositionally biased region" description="Low complexity" evidence="1">
    <location>
        <begin position="151"/>
        <end position="174"/>
    </location>
</feature>
<dbReference type="Proteomes" id="UP000326331">
    <property type="component" value="Chromosome"/>
</dbReference>
<evidence type="ECO:0008006" key="4">
    <source>
        <dbReference type="Google" id="ProtNLM"/>
    </source>
</evidence>
<dbReference type="SUPFAM" id="SSF158446">
    <property type="entry name" value="IVS-encoded protein-like"/>
    <property type="match status" value="1"/>
</dbReference>
<sequence length="180" mass="18532">MKTPSSAPSTPPATASSRSSTAATPLPPDMTAADHHDIEAWNTAIRLAASIGRLKIGSNLRASQEAHERAFEAAGEAAARIAEAGAREGQAQAAILREARGALAACRSWLHVLAALTNEPETVFADELELIEQAGKQINAYLRVAERAGAAGAPARQPAAGRPAPQPGTGRPPGRLGGPR</sequence>
<feature type="region of interest" description="Disordered" evidence="1">
    <location>
        <begin position="151"/>
        <end position="180"/>
    </location>
</feature>
<keyword evidence="3" id="KW-1185">Reference proteome</keyword>
<accession>A0ABX6BZL7</accession>
<proteinExistence type="predicted"/>
<name>A0ABX6BZL7_9CHLR</name>
<dbReference type="InterPro" id="IPR036583">
    <property type="entry name" value="23S_rRNA_IVS_sf"/>
</dbReference>
<organism evidence="2 3">
    <name type="scientific">Tepidiforma bonchosmolovskayae</name>
    <dbReference type="NCBI Taxonomy" id="2601677"/>
    <lineage>
        <taxon>Bacteria</taxon>
        <taxon>Bacillati</taxon>
        <taxon>Chloroflexota</taxon>
        <taxon>Tepidiformia</taxon>
        <taxon>Tepidiformales</taxon>
        <taxon>Tepidiformaceae</taxon>
        <taxon>Tepidiforma</taxon>
    </lineage>
</organism>
<feature type="compositionally biased region" description="Low complexity" evidence="1">
    <location>
        <begin position="1"/>
        <end position="24"/>
    </location>
</feature>
<feature type="region of interest" description="Disordered" evidence="1">
    <location>
        <begin position="1"/>
        <end position="32"/>
    </location>
</feature>
<dbReference type="EMBL" id="CP042829">
    <property type="protein sequence ID" value="QFG02273.1"/>
    <property type="molecule type" value="Genomic_DNA"/>
</dbReference>
<protein>
    <recommendedName>
        <fullName evidence="4">Four helix bundle protein</fullName>
    </recommendedName>
</protein>
<evidence type="ECO:0000313" key="3">
    <source>
        <dbReference type="Proteomes" id="UP000326331"/>
    </source>
</evidence>
<reference evidence="2 3" key="1">
    <citation type="submission" date="2019-08" db="EMBL/GenBank/DDBJ databases">
        <authorList>
            <person name="Toschakov S.V."/>
        </authorList>
    </citation>
    <scope>NUCLEOTIDE SEQUENCE [LARGE SCALE GENOMIC DNA]</scope>
    <source>
        <strain evidence="2 3">3753O</strain>
    </source>
</reference>
<gene>
    <name evidence="2" type="ORF">Tbon_02860</name>
</gene>
<dbReference type="Gene3D" id="1.20.1440.60">
    <property type="entry name" value="23S rRNA-intervening sequence"/>
    <property type="match status" value="1"/>
</dbReference>